<feature type="repeat" description="WD" evidence="4">
    <location>
        <begin position="184"/>
        <end position="217"/>
    </location>
</feature>
<dbReference type="InterPro" id="IPR056456">
    <property type="entry name" value="Beta-prop_IFT80_2nd"/>
</dbReference>
<dbReference type="Proteomes" id="UP000502823">
    <property type="component" value="Unassembled WGS sequence"/>
</dbReference>
<proteinExistence type="predicted"/>
<feature type="domain" description="IFT80 second beta-propeller" evidence="5">
    <location>
        <begin position="300"/>
        <end position="588"/>
    </location>
</feature>
<dbReference type="InterPro" id="IPR001680">
    <property type="entry name" value="WD40_rpt"/>
</dbReference>
<organism evidence="7 8">
    <name type="scientific">Coptotermes formosanus</name>
    <name type="common">Formosan subterranean termite</name>
    <dbReference type="NCBI Taxonomy" id="36987"/>
    <lineage>
        <taxon>Eukaryota</taxon>
        <taxon>Metazoa</taxon>
        <taxon>Ecdysozoa</taxon>
        <taxon>Arthropoda</taxon>
        <taxon>Hexapoda</taxon>
        <taxon>Insecta</taxon>
        <taxon>Pterygota</taxon>
        <taxon>Neoptera</taxon>
        <taxon>Polyneoptera</taxon>
        <taxon>Dictyoptera</taxon>
        <taxon>Blattodea</taxon>
        <taxon>Blattoidea</taxon>
        <taxon>Termitoidae</taxon>
        <taxon>Rhinotermitidae</taxon>
        <taxon>Coptotermes</taxon>
    </lineage>
</organism>
<sequence length="764" mass="85630">MRFKISLLKEPKHSDFVGCVGWNNTEEVYSCGDDHAILKWNLVTKETVKVADMPNELYPTDLHWFPRGQVAGKKQGQDLLLVTAADGKFHLINKNGRIEKSVDAHQGAALTGCWSYDGAGLLTAGEDGQVKIWSRSGMLRSTVVQLDIPIYSAAWGPDSSQVLHTSGKMLVIKHLTPNSKPNKWRAHDGLVLKVAWNPSNNLIISGGEDCRYRVWDVYGRQLYCSQPHDYPITSISWSPSGDLFAIGSYNTLRLCDKTGWSYSLEKPNTGSIFNISWSSDGTQVAGACGSGHIIFAHIIERRLEWRNYEVTVTGRKSISIRNVSNDAWEKLEFPDRVIKVSLGYSHLVVVTSSQCQIYTTKNWNTPVIFDLREGSVCMLLLAERHFLLVEKLSLNLYSYEGRLLCSPKWQGMQPEILNSACVSISSDTIAVIDQADKKLVHLFELGTARSLVHAPPIRHSAGVIEIALNQAGSPGERQLVIVDKNRDMYLTNIRGSTAMKRLCKLGSMIQSLCWNSDTNMLAAVQDTNLIVWCYPTVVYVDKRLVKKTVIFKDASEFGKNPVVVSFDGNHLAIRRVDGSLVTSSVSPFPPVLHGYMASSRWDDALRLCRLVKDSTLWACLAAMATHVKDLTTAEEAYAAISETDKVAYIQHIKEIPLHTAQLAEMALLGGNVQDAESTLLQNGLVFRSIIINLNLHNWNRALELAIKHKTHVDTVLFFRKKYLDTFDKPETNHKFLQFKDEVEVNAEKIAHKIDMEYQRELQNG</sequence>
<dbReference type="EMBL" id="BLKM01003049">
    <property type="protein sequence ID" value="GFG41014.1"/>
    <property type="molecule type" value="Genomic_DNA"/>
</dbReference>
<dbReference type="AlphaFoldDB" id="A0A6L2Q972"/>
<dbReference type="SMART" id="SM00320">
    <property type="entry name" value="WD40"/>
    <property type="match status" value="6"/>
</dbReference>
<reference evidence="8" key="1">
    <citation type="submission" date="2020-01" db="EMBL/GenBank/DDBJ databases">
        <title>Draft genome sequence of the Termite Coptotermes fromosanus.</title>
        <authorList>
            <person name="Itakura S."/>
            <person name="Yosikawa Y."/>
            <person name="Umezawa K."/>
        </authorList>
    </citation>
    <scope>NUCLEOTIDE SEQUENCE [LARGE SCALE GENOMIC DNA]</scope>
</reference>
<evidence type="ECO:0008006" key="9">
    <source>
        <dbReference type="Google" id="ProtNLM"/>
    </source>
</evidence>
<protein>
    <recommendedName>
        <fullName evidence="9">Intraflagellar transport protein 80 homolog</fullName>
    </recommendedName>
</protein>
<comment type="subcellular location">
    <subcellularLocation>
        <location evidence="1">Cell projection</location>
        <location evidence="1">Cilium</location>
    </subcellularLocation>
</comment>
<dbReference type="PROSITE" id="PS50294">
    <property type="entry name" value="WD_REPEATS_REGION"/>
    <property type="match status" value="2"/>
</dbReference>
<dbReference type="GO" id="GO:0030992">
    <property type="term" value="C:intraciliary transport particle B"/>
    <property type="evidence" value="ECO:0007669"/>
    <property type="project" value="TreeGrafter"/>
</dbReference>
<feature type="repeat" description="WD" evidence="4">
    <location>
        <begin position="102"/>
        <end position="134"/>
    </location>
</feature>
<gene>
    <name evidence="7" type="ORF">Cfor_06784</name>
</gene>
<dbReference type="Pfam" id="PF23335">
    <property type="entry name" value="Beta-prop_IFT80_2nd"/>
    <property type="match status" value="1"/>
</dbReference>
<evidence type="ECO:0000313" key="8">
    <source>
        <dbReference type="Proteomes" id="UP000502823"/>
    </source>
</evidence>
<keyword evidence="2" id="KW-0969">Cilium</keyword>
<dbReference type="GO" id="GO:0005929">
    <property type="term" value="C:cilium"/>
    <property type="evidence" value="ECO:0007669"/>
    <property type="project" value="UniProtKB-SubCell"/>
</dbReference>
<evidence type="ECO:0000259" key="5">
    <source>
        <dbReference type="Pfam" id="PF23335"/>
    </source>
</evidence>
<comment type="caution">
    <text evidence="7">The sequence shown here is derived from an EMBL/GenBank/DDBJ whole genome shotgun (WGS) entry which is preliminary data.</text>
</comment>
<evidence type="ECO:0000256" key="2">
    <source>
        <dbReference type="ARBA" id="ARBA00023069"/>
    </source>
</evidence>
<evidence type="ECO:0000256" key="3">
    <source>
        <dbReference type="ARBA" id="ARBA00023273"/>
    </source>
</evidence>
<dbReference type="InterPro" id="IPR036322">
    <property type="entry name" value="WD40_repeat_dom_sf"/>
</dbReference>
<evidence type="ECO:0000259" key="6">
    <source>
        <dbReference type="Pfam" id="PF23387"/>
    </source>
</evidence>
<dbReference type="Gene3D" id="1.25.40.470">
    <property type="match status" value="1"/>
</dbReference>
<keyword evidence="4" id="KW-0853">WD repeat</keyword>
<feature type="domain" description="IFT80/172/WDR35 TPR" evidence="6">
    <location>
        <begin position="616"/>
        <end position="761"/>
    </location>
</feature>
<dbReference type="InterPro" id="IPR015943">
    <property type="entry name" value="WD40/YVTN_repeat-like_dom_sf"/>
</dbReference>
<dbReference type="GO" id="GO:0060271">
    <property type="term" value="P:cilium assembly"/>
    <property type="evidence" value="ECO:0007669"/>
    <property type="project" value="TreeGrafter"/>
</dbReference>
<keyword evidence="8" id="KW-1185">Reference proteome</keyword>
<keyword evidence="3" id="KW-0966">Cell projection</keyword>
<dbReference type="PROSITE" id="PS50082">
    <property type="entry name" value="WD_REPEATS_2"/>
    <property type="match status" value="2"/>
</dbReference>
<dbReference type="Pfam" id="PF00400">
    <property type="entry name" value="WD40"/>
    <property type="match status" value="3"/>
</dbReference>
<dbReference type="FunFam" id="2.130.10.10:FF:000298">
    <property type="entry name" value="Intraflagellar transport 80 homolog (Chlamydomonas)"/>
    <property type="match status" value="1"/>
</dbReference>
<dbReference type="OrthoDB" id="408728at2759"/>
<dbReference type="PANTHER" id="PTHR24098:SF0">
    <property type="entry name" value="OUTER SEGMENT 5"/>
    <property type="match status" value="1"/>
</dbReference>
<evidence type="ECO:0000256" key="1">
    <source>
        <dbReference type="ARBA" id="ARBA00004138"/>
    </source>
</evidence>
<accession>A0A6L2Q972</accession>
<dbReference type="Gene3D" id="2.130.10.10">
    <property type="entry name" value="YVTN repeat-like/Quinoprotein amine dehydrogenase"/>
    <property type="match status" value="3"/>
</dbReference>
<dbReference type="Pfam" id="PF23387">
    <property type="entry name" value="TPR_IFT80_172"/>
    <property type="match status" value="1"/>
</dbReference>
<evidence type="ECO:0000313" key="7">
    <source>
        <dbReference type="EMBL" id="GFG41014.1"/>
    </source>
</evidence>
<dbReference type="InParanoid" id="A0A6L2Q972"/>
<dbReference type="InterPro" id="IPR056157">
    <property type="entry name" value="TPR_IFT80_172_dom"/>
</dbReference>
<name>A0A6L2Q972_COPFO</name>
<dbReference type="FunCoup" id="A0A6L2Q972">
    <property type="interactions" value="180"/>
</dbReference>
<dbReference type="PANTHER" id="PTHR24098">
    <property type="entry name" value="OUTER SEGMENT 5"/>
    <property type="match status" value="1"/>
</dbReference>
<dbReference type="FunFam" id="1.25.40.470:FF:000007">
    <property type="entry name" value="Intraflagellar transport 80 homolog (Chlamydomonas)"/>
    <property type="match status" value="1"/>
</dbReference>
<dbReference type="SUPFAM" id="SSF50978">
    <property type="entry name" value="WD40 repeat-like"/>
    <property type="match status" value="2"/>
</dbReference>
<evidence type="ECO:0000256" key="4">
    <source>
        <dbReference type="PROSITE-ProRule" id="PRU00221"/>
    </source>
</evidence>
<dbReference type="FunFam" id="2.130.10.10:FF:001115">
    <property type="entry name" value="Intraflagellar transport 80 homolog (Chlamydomonas)"/>
    <property type="match status" value="1"/>
</dbReference>